<accession>T1GQ18</accession>
<name>T1GQ18_MEGSC</name>
<proteinExistence type="predicted"/>
<dbReference type="EMBL" id="CAQQ02116756">
    <property type="status" value="NOT_ANNOTATED_CDS"/>
    <property type="molecule type" value="Genomic_DNA"/>
</dbReference>
<evidence type="ECO:0000256" key="1">
    <source>
        <dbReference type="SAM" id="MobiDB-lite"/>
    </source>
</evidence>
<dbReference type="AlphaFoldDB" id="T1GQ18"/>
<dbReference type="InterPro" id="IPR040676">
    <property type="entry name" value="DUF5641"/>
</dbReference>
<sequence>MKMLEQLQQRRKWKEKRDNVKPGDLVLVEDHALPSYKYPLPIRPIKKLCTILVLDDYQHPAEDTTMPTSNQPQLPSPKLNSKKLEVNHKYSLRSRI</sequence>
<protein>
    <recommendedName>
        <fullName evidence="2">DUF5641 domain-containing protein</fullName>
    </recommendedName>
</protein>
<dbReference type="HOGENOM" id="CLU_2362113_0_0_1"/>
<reference evidence="3" key="2">
    <citation type="submission" date="2015-06" db="UniProtKB">
        <authorList>
            <consortium name="EnsemblMetazoa"/>
        </authorList>
    </citation>
    <scope>IDENTIFICATION</scope>
</reference>
<dbReference type="EnsemblMetazoa" id="MESCA005716-RA">
    <property type="protein sequence ID" value="MESCA005716-PA"/>
    <property type="gene ID" value="MESCA005716"/>
</dbReference>
<keyword evidence="4" id="KW-1185">Reference proteome</keyword>
<evidence type="ECO:0000313" key="3">
    <source>
        <dbReference type="EnsemblMetazoa" id="MESCA005716-PA"/>
    </source>
</evidence>
<feature type="region of interest" description="Disordered" evidence="1">
    <location>
        <begin position="61"/>
        <end position="96"/>
    </location>
</feature>
<reference evidence="4" key="1">
    <citation type="submission" date="2013-02" db="EMBL/GenBank/DDBJ databases">
        <authorList>
            <person name="Hughes D."/>
        </authorList>
    </citation>
    <scope>NUCLEOTIDE SEQUENCE</scope>
    <source>
        <strain>Durham</strain>
        <strain evidence="4">NC isolate 2 -- Noor lab</strain>
    </source>
</reference>
<evidence type="ECO:0000259" key="2">
    <source>
        <dbReference type="Pfam" id="PF18701"/>
    </source>
</evidence>
<organism evidence="3 4">
    <name type="scientific">Megaselia scalaris</name>
    <name type="common">Humpbacked fly</name>
    <name type="synonym">Phora scalaris</name>
    <dbReference type="NCBI Taxonomy" id="36166"/>
    <lineage>
        <taxon>Eukaryota</taxon>
        <taxon>Metazoa</taxon>
        <taxon>Ecdysozoa</taxon>
        <taxon>Arthropoda</taxon>
        <taxon>Hexapoda</taxon>
        <taxon>Insecta</taxon>
        <taxon>Pterygota</taxon>
        <taxon>Neoptera</taxon>
        <taxon>Endopterygota</taxon>
        <taxon>Diptera</taxon>
        <taxon>Brachycera</taxon>
        <taxon>Muscomorpha</taxon>
        <taxon>Platypezoidea</taxon>
        <taxon>Phoridae</taxon>
        <taxon>Megaseliini</taxon>
        <taxon>Megaselia</taxon>
    </lineage>
</organism>
<dbReference type="Proteomes" id="UP000015102">
    <property type="component" value="Unassembled WGS sequence"/>
</dbReference>
<dbReference type="EMBL" id="CAQQ02116757">
    <property type="status" value="NOT_ANNOTATED_CDS"/>
    <property type="molecule type" value="Genomic_DNA"/>
</dbReference>
<evidence type="ECO:0000313" key="4">
    <source>
        <dbReference type="Proteomes" id="UP000015102"/>
    </source>
</evidence>
<feature type="domain" description="DUF5641" evidence="2">
    <location>
        <begin position="3"/>
        <end position="40"/>
    </location>
</feature>
<dbReference type="Pfam" id="PF18701">
    <property type="entry name" value="DUF5641"/>
    <property type="match status" value="1"/>
</dbReference>